<name>A0A1H3YTQ6_SELRU</name>
<evidence type="ECO:0000313" key="4">
    <source>
        <dbReference type="Proteomes" id="UP000183469"/>
    </source>
</evidence>
<protein>
    <submittedName>
        <fullName evidence="3">TadE-like protein</fullName>
    </submittedName>
</protein>
<keyword evidence="1" id="KW-0812">Transmembrane</keyword>
<feature type="transmembrane region" description="Helical" evidence="1">
    <location>
        <begin position="21"/>
        <end position="42"/>
    </location>
</feature>
<dbReference type="EMBL" id="FNQG01000009">
    <property type="protein sequence ID" value="SEA14790.1"/>
    <property type="molecule type" value="Genomic_DNA"/>
</dbReference>
<sequence>MPFNLRQVTMKSQKGQGLIEFALVLPLFLLVVWGIIYFGFLFSDYLTMSQMARSTAREAVIKSIGKEKKTDSYDEIREKNAIKYAGMINTSLYKFNPLDNNCFSIEEDNENVKVTVKANLNTDDSSMGKAFNILLGDIAPNIEIVYYMYQE</sequence>
<evidence type="ECO:0000313" key="3">
    <source>
        <dbReference type="EMBL" id="SEA14790.1"/>
    </source>
</evidence>
<dbReference type="Pfam" id="PF07811">
    <property type="entry name" value="TadE"/>
    <property type="match status" value="1"/>
</dbReference>
<dbReference type="AlphaFoldDB" id="A0A1H3YTQ6"/>
<evidence type="ECO:0000256" key="1">
    <source>
        <dbReference type="SAM" id="Phobius"/>
    </source>
</evidence>
<accession>A0A1H3YTQ6</accession>
<feature type="domain" description="TadE-like" evidence="2">
    <location>
        <begin position="15"/>
        <end position="57"/>
    </location>
</feature>
<keyword evidence="1" id="KW-0472">Membrane</keyword>
<keyword evidence="1" id="KW-1133">Transmembrane helix</keyword>
<dbReference type="InterPro" id="IPR012495">
    <property type="entry name" value="TadE-like_dom"/>
</dbReference>
<gene>
    <name evidence="3" type="ORF">SAMN05660648_02122</name>
</gene>
<proteinExistence type="predicted"/>
<evidence type="ECO:0000259" key="2">
    <source>
        <dbReference type="Pfam" id="PF07811"/>
    </source>
</evidence>
<reference evidence="3 4" key="1">
    <citation type="submission" date="2016-10" db="EMBL/GenBank/DDBJ databases">
        <authorList>
            <person name="de Groot N.N."/>
        </authorList>
    </citation>
    <scope>NUCLEOTIDE SEQUENCE [LARGE SCALE GENOMIC DNA]</scope>
    <source>
        <strain evidence="3 4">DSM 2872</strain>
    </source>
</reference>
<dbReference type="OrthoDB" id="1669311at2"/>
<dbReference type="Proteomes" id="UP000183469">
    <property type="component" value="Unassembled WGS sequence"/>
</dbReference>
<organism evidence="3 4">
    <name type="scientific">Selenomonas ruminantium</name>
    <dbReference type="NCBI Taxonomy" id="971"/>
    <lineage>
        <taxon>Bacteria</taxon>
        <taxon>Bacillati</taxon>
        <taxon>Bacillota</taxon>
        <taxon>Negativicutes</taxon>
        <taxon>Selenomonadales</taxon>
        <taxon>Selenomonadaceae</taxon>
        <taxon>Selenomonas</taxon>
    </lineage>
</organism>